<sequence length="21" mass="2580">MFRVRITTLEFFKPHEALWSA</sequence>
<organism evidence="1">
    <name type="scientific">Lepeophtheirus salmonis</name>
    <name type="common">Salmon louse</name>
    <name type="synonym">Caligus salmonis</name>
    <dbReference type="NCBI Taxonomy" id="72036"/>
    <lineage>
        <taxon>Eukaryota</taxon>
        <taxon>Metazoa</taxon>
        <taxon>Ecdysozoa</taxon>
        <taxon>Arthropoda</taxon>
        <taxon>Crustacea</taxon>
        <taxon>Multicrustacea</taxon>
        <taxon>Hexanauplia</taxon>
        <taxon>Copepoda</taxon>
        <taxon>Siphonostomatoida</taxon>
        <taxon>Caligidae</taxon>
        <taxon>Lepeophtheirus</taxon>
    </lineage>
</organism>
<evidence type="ECO:0000313" key="1">
    <source>
        <dbReference type="EMBL" id="CDW49286.1"/>
    </source>
</evidence>
<accession>A0A0K2VH48</accession>
<reference evidence="1" key="1">
    <citation type="submission" date="2014-05" db="EMBL/GenBank/DDBJ databases">
        <authorList>
            <person name="Chronopoulou M."/>
        </authorList>
    </citation>
    <scope>NUCLEOTIDE SEQUENCE</scope>
    <source>
        <tissue evidence="1">Whole organism</tissue>
    </source>
</reference>
<dbReference type="AlphaFoldDB" id="A0A0K2VH48"/>
<protein>
    <submittedName>
        <fullName evidence="1">Uncharacterized protein</fullName>
    </submittedName>
</protein>
<name>A0A0K2VH48_LEPSM</name>
<proteinExistence type="predicted"/>
<dbReference type="EMBL" id="HACA01031925">
    <property type="protein sequence ID" value="CDW49286.1"/>
    <property type="molecule type" value="Transcribed_RNA"/>
</dbReference>